<evidence type="ECO:0000313" key="1">
    <source>
        <dbReference type="EMBL" id="AES60485.1"/>
    </source>
</evidence>
<evidence type="ECO:0000313" key="2">
    <source>
        <dbReference type="EnsemblPlants" id="AES60485"/>
    </source>
</evidence>
<dbReference type="EnsemblPlants" id="AES60485">
    <property type="protein sequence ID" value="AES60485"/>
    <property type="gene ID" value="MTR_1g050370"/>
</dbReference>
<organism evidence="1 3">
    <name type="scientific">Medicago truncatula</name>
    <name type="common">Barrel medic</name>
    <name type="synonym">Medicago tribuloides</name>
    <dbReference type="NCBI Taxonomy" id="3880"/>
    <lineage>
        <taxon>Eukaryota</taxon>
        <taxon>Viridiplantae</taxon>
        <taxon>Streptophyta</taxon>
        <taxon>Embryophyta</taxon>
        <taxon>Tracheophyta</taxon>
        <taxon>Spermatophyta</taxon>
        <taxon>Magnoliopsida</taxon>
        <taxon>eudicotyledons</taxon>
        <taxon>Gunneridae</taxon>
        <taxon>Pentapetalae</taxon>
        <taxon>rosids</taxon>
        <taxon>fabids</taxon>
        <taxon>Fabales</taxon>
        <taxon>Fabaceae</taxon>
        <taxon>Papilionoideae</taxon>
        <taxon>50 kb inversion clade</taxon>
        <taxon>NPAAA clade</taxon>
        <taxon>Hologalegina</taxon>
        <taxon>IRL clade</taxon>
        <taxon>Trifolieae</taxon>
        <taxon>Medicago</taxon>
    </lineage>
</organism>
<protein>
    <submittedName>
        <fullName evidence="1 2">Uncharacterized protein</fullName>
    </submittedName>
</protein>
<proteinExistence type="predicted"/>
<name>G7I7B5_MEDTR</name>
<dbReference type="AlphaFoldDB" id="G7I7B5"/>
<dbReference type="Proteomes" id="UP000002051">
    <property type="component" value="Unassembled WGS sequence"/>
</dbReference>
<accession>G7I7B5</accession>
<dbReference type="HOGENOM" id="CLU_2964269_0_0_1"/>
<gene>
    <name evidence="1" type="ordered locus">MTR_1g050370</name>
</gene>
<evidence type="ECO:0000313" key="3">
    <source>
        <dbReference type="Proteomes" id="UP000002051"/>
    </source>
</evidence>
<sequence>MKTMVYEGWWNEGLMEVGTKPLTVEVGSERWQWQWLDLRATMVVVVRFEGEDGNGGGET</sequence>
<dbReference type="EMBL" id="CM001217">
    <property type="protein sequence ID" value="AES60485.1"/>
    <property type="molecule type" value="Genomic_DNA"/>
</dbReference>
<keyword evidence="3" id="KW-1185">Reference proteome</keyword>
<dbReference type="PaxDb" id="3880-AES60485"/>
<reference evidence="1 3" key="2">
    <citation type="journal article" date="2014" name="BMC Genomics">
        <title>An improved genome release (version Mt4.0) for the model legume Medicago truncatula.</title>
        <authorList>
            <person name="Tang H."/>
            <person name="Krishnakumar V."/>
            <person name="Bidwell S."/>
            <person name="Rosen B."/>
            <person name="Chan A."/>
            <person name="Zhou S."/>
            <person name="Gentzbittel L."/>
            <person name="Childs K.L."/>
            <person name="Yandell M."/>
            <person name="Gundlach H."/>
            <person name="Mayer K.F."/>
            <person name="Schwartz D.C."/>
            <person name="Town C.D."/>
        </authorList>
    </citation>
    <scope>GENOME REANNOTATION</scope>
    <source>
        <strain evidence="2 3">cv. Jemalong A17</strain>
    </source>
</reference>
<reference evidence="2" key="3">
    <citation type="submission" date="2015-04" db="UniProtKB">
        <authorList>
            <consortium name="EnsemblPlants"/>
        </authorList>
    </citation>
    <scope>IDENTIFICATION</scope>
    <source>
        <strain evidence="2">cv. Jemalong A17</strain>
    </source>
</reference>
<reference evidence="1 3" key="1">
    <citation type="journal article" date="2011" name="Nature">
        <title>The Medicago genome provides insight into the evolution of rhizobial symbioses.</title>
        <authorList>
            <person name="Young N.D."/>
            <person name="Debelle F."/>
            <person name="Oldroyd G.E."/>
            <person name="Geurts R."/>
            <person name="Cannon S.B."/>
            <person name="Udvardi M.K."/>
            <person name="Benedito V.A."/>
            <person name="Mayer K.F."/>
            <person name="Gouzy J."/>
            <person name="Schoof H."/>
            <person name="Van de Peer Y."/>
            <person name="Proost S."/>
            <person name="Cook D.R."/>
            <person name="Meyers B.C."/>
            <person name="Spannagl M."/>
            <person name="Cheung F."/>
            <person name="De Mita S."/>
            <person name="Krishnakumar V."/>
            <person name="Gundlach H."/>
            <person name="Zhou S."/>
            <person name="Mudge J."/>
            <person name="Bharti A.K."/>
            <person name="Murray J.D."/>
            <person name="Naoumkina M.A."/>
            <person name="Rosen B."/>
            <person name="Silverstein K.A."/>
            <person name="Tang H."/>
            <person name="Rombauts S."/>
            <person name="Zhao P.X."/>
            <person name="Zhou P."/>
            <person name="Barbe V."/>
            <person name="Bardou P."/>
            <person name="Bechner M."/>
            <person name="Bellec A."/>
            <person name="Berger A."/>
            <person name="Berges H."/>
            <person name="Bidwell S."/>
            <person name="Bisseling T."/>
            <person name="Choisne N."/>
            <person name="Couloux A."/>
            <person name="Denny R."/>
            <person name="Deshpande S."/>
            <person name="Dai X."/>
            <person name="Doyle J.J."/>
            <person name="Dudez A.M."/>
            <person name="Farmer A.D."/>
            <person name="Fouteau S."/>
            <person name="Franken C."/>
            <person name="Gibelin C."/>
            <person name="Gish J."/>
            <person name="Goldstein S."/>
            <person name="Gonzalez A.J."/>
            <person name="Green P.J."/>
            <person name="Hallab A."/>
            <person name="Hartog M."/>
            <person name="Hua A."/>
            <person name="Humphray S.J."/>
            <person name="Jeong D.H."/>
            <person name="Jing Y."/>
            <person name="Jocker A."/>
            <person name="Kenton S.M."/>
            <person name="Kim D.J."/>
            <person name="Klee K."/>
            <person name="Lai H."/>
            <person name="Lang C."/>
            <person name="Lin S."/>
            <person name="Macmil S.L."/>
            <person name="Magdelenat G."/>
            <person name="Matthews L."/>
            <person name="McCorrison J."/>
            <person name="Monaghan E.L."/>
            <person name="Mun J.H."/>
            <person name="Najar F.Z."/>
            <person name="Nicholson C."/>
            <person name="Noirot C."/>
            <person name="O'Bleness M."/>
            <person name="Paule C.R."/>
            <person name="Poulain J."/>
            <person name="Prion F."/>
            <person name="Qin B."/>
            <person name="Qu C."/>
            <person name="Retzel E.F."/>
            <person name="Riddle C."/>
            <person name="Sallet E."/>
            <person name="Samain S."/>
            <person name="Samson N."/>
            <person name="Sanders I."/>
            <person name="Saurat O."/>
            <person name="Scarpelli C."/>
            <person name="Schiex T."/>
            <person name="Segurens B."/>
            <person name="Severin A.J."/>
            <person name="Sherrier D.J."/>
            <person name="Shi R."/>
            <person name="Sims S."/>
            <person name="Singer S.R."/>
            <person name="Sinharoy S."/>
            <person name="Sterck L."/>
            <person name="Viollet A."/>
            <person name="Wang B.B."/>
            <person name="Wang K."/>
            <person name="Wang M."/>
            <person name="Wang X."/>
            <person name="Warfsmann J."/>
            <person name="Weissenbach J."/>
            <person name="White D.D."/>
            <person name="White J.D."/>
            <person name="Wiley G.B."/>
            <person name="Wincker P."/>
            <person name="Xing Y."/>
            <person name="Yang L."/>
            <person name="Yao Z."/>
            <person name="Ying F."/>
            <person name="Zhai J."/>
            <person name="Zhou L."/>
            <person name="Zuber A."/>
            <person name="Denarie J."/>
            <person name="Dixon R.A."/>
            <person name="May G.D."/>
            <person name="Schwartz D.C."/>
            <person name="Rogers J."/>
            <person name="Quetier F."/>
            <person name="Town C.D."/>
            <person name="Roe B.A."/>
        </authorList>
    </citation>
    <scope>NUCLEOTIDE SEQUENCE [LARGE SCALE GENOMIC DNA]</scope>
    <source>
        <strain evidence="1">A17</strain>
        <strain evidence="2 3">cv. Jemalong A17</strain>
    </source>
</reference>